<organism evidence="2 3">
    <name type="scientific">Allochromatium humboldtianum</name>
    <dbReference type="NCBI Taxonomy" id="504901"/>
    <lineage>
        <taxon>Bacteria</taxon>
        <taxon>Pseudomonadati</taxon>
        <taxon>Pseudomonadota</taxon>
        <taxon>Gammaproteobacteria</taxon>
        <taxon>Chromatiales</taxon>
        <taxon>Chromatiaceae</taxon>
        <taxon>Allochromatium</taxon>
    </lineage>
</organism>
<dbReference type="RefSeq" id="WP_012971264.1">
    <property type="nucleotide sequence ID" value="NZ_JABZEO010000003.1"/>
</dbReference>
<name>A0A850R2J8_9GAMM</name>
<dbReference type="Proteomes" id="UP000592294">
    <property type="component" value="Unassembled WGS sequence"/>
</dbReference>
<protein>
    <recommendedName>
        <fullName evidence="1">Protein Smg homolog</fullName>
    </recommendedName>
</protein>
<dbReference type="PANTHER" id="PTHR38692">
    <property type="entry name" value="PROTEIN SMG"/>
    <property type="match status" value="1"/>
</dbReference>
<dbReference type="Pfam" id="PF04361">
    <property type="entry name" value="DUF494"/>
    <property type="match status" value="1"/>
</dbReference>
<reference evidence="2 3" key="1">
    <citation type="submission" date="2020-06" db="EMBL/GenBank/DDBJ databases">
        <title>Whole-genome sequence of Allochromatium humboldtianum DSM 21881, type strain.</title>
        <authorList>
            <person name="Kyndt J.A."/>
            <person name="Meyer T.E."/>
        </authorList>
    </citation>
    <scope>NUCLEOTIDE SEQUENCE [LARGE SCALE GENOMIC DNA]</scope>
    <source>
        <strain evidence="2 3">DSM 21881</strain>
    </source>
</reference>
<accession>A0A850R2J8</accession>
<dbReference type="EMBL" id="JABZEO010000003">
    <property type="protein sequence ID" value="NVZ08849.1"/>
    <property type="molecule type" value="Genomic_DNA"/>
</dbReference>
<dbReference type="PANTHER" id="PTHR38692:SF1">
    <property type="entry name" value="PROTEIN SMG"/>
    <property type="match status" value="1"/>
</dbReference>
<dbReference type="HAMAP" id="MF_00598">
    <property type="entry name" value="Smg"/>
    <property type="match status" value="1"/>
</dbReference>
<evidence type="ECO:0000256" key="1">
    <source>
        <dbReference type="HAMAP-Rule" id="MF_00598"/>
    </source>
</evidence>
<keyword evidence="3" id="KW-1185">Reference proteome</keyword>
<evidence type="ECO:0000313" key="3">
    <source>
        <dbReference type="Proteomes" id="UP000592294"/>
    </source>
</evidence>
<evidence type="ECO:0000313" key="2">
    <source>
        <dbReference type="EMBL" id="NVZ08849.1"/>
    </source>
</evidence>
<dbReference type="AlphaFoldDB" id="A0A850R2J8"/>
<gene>
    <name evidence="1" type="primary">smg</name>
    <name evidence="2" type="ORF">HW932_06205</name>
</gene>
<comment type="similarity">
    <text evidence="1">Belongs to the Smg family.</text>
</comment>
<comment type="caution">
    <text evidence="2">The sequence shown here is derived from an EMBL/GenBank/DDBJ whole genome shotgun (WGS) entry which is preliminary data.</text>
</comment>
<dbReference type="InterPro" id="IPR007456">
    <property type="entry name" value="Smg"/>
</dbReference>
<sequence>MNENMVDVLIYLYENYMDGEQQPPVEQSDLEDELSQAGFSQGEIDKALRWLDELALGVEAAHEHGPVSGSIRVYSELECEKLDLEARGMLMSLEHSGILDPVSRELVIDRLLAIDHPQVLVEEVKWVALLVLMNRPGREEAFDQLEEMLYADEPVYLH</sequence>
<proteinExistence type="inferred from homology"/>